<dbReference type="InterPro" id="IPR029295">
    <property type="entry name" value="SnAC"/>
</dbReference>
<sequence>MFDQKSTGSERKAFLVAILEDEQAEEEEQEVADDEALNDMIARNEEELELFQRMDLERAAREAMDPSLRHKPRLIQEDELPSWLLRDTEEVEQMAFEENEERLFGLGKRQRKEVDYSEALTEKQWVKALEDGTLEEVEETKKNRKKRKRKDIALLGEETKVKKEN</sequence>
<evidence type="ECO:0000313" key="2">
    <source>
        <dbReference type="EnsemblMetazoa" id="XP_011409528.2"/>
    </source>
</evidence>
<evidence type="ECO:0000313" key="3">
    <source>
        <dbReference type="Proteomes" id="UP000007879"/>
    </source>
</evidence>
<dbReference type="GeneID" id="105316386"/>
<dbReference type="SMART" id="SM01314">
    <property type="entry name" value="SnAC"/>
    <property type="match status" value="1"/>
</dbReference>
<dbReference type="AlphaFoldDB" id="A0AAN0ITT6"/>
<dbReference type="GO" id="GO:0042393">
    <property type="term" value="F:histone binding"/>
    <property type="evidence" value="ECO:0007669"/>
    <property type="project" value="InterPro"/>
</dbReference>
<dbReference type="EnsemblMetazoa" id="XM_011411226.2">
    <property type="protein sequence ID" value="XP_011409528.2"/>
    <property type="gene ID" value="LOC105316386"/>
</dbReference>
<accession>A0AAN0ITT6</accession>
<dbReference type="KEGG" id="aqu:105316386"/>
<evidence type="ECO:0000259" key="1">
    <source>
        <dbReference type="SMART" id="SM01314"/>
    </source>
</evidence>
<dbReference type="RefSeq" id="XP_011409528.2">
    <property type="nucleotide sequence ID" value="XM_011411226.2"/>
</dbReference>
<dbReference type="Pfam" id="PF14619">
    <property type="entry name" value="SnAC"/>
    <property type="match status" value="1"/>
</dbReference>
<organism evidence="2 3">
    <name type="scientific">Amphimedon queenslandica</name>
    <name type="common">Sponge</name>
    <dbReference type="NCBI Taxonomy" id="400682"/>
    <lineage>
        <taxon>Eukaryota</taxon>
        <taxon>Metazoa</taxon>
        <taxon>Porifera</taxon>
        <taxon>Demospongiae</taxon>
        <taxon>Heteroscleromorpha</taxon>
        <taxon>Haplosclerida</taxon>
        <taxon>Niphatidae</taxon>
        <taxon>Amphimedon</taxon>
    </lineage>
</organism>
<protein>
    <recommendedName>
        <fullName evidence="1">Snf2 ATP coupling domain-containing protein</fullName>
    </recommendedName>
</protein>
<feature type="domain" description="Snf2 ATP coupling" evidence="1">
    <location>
        <begin position="56"/>
        <end position="126"/>
    </location>
</feature>
<proteinExistence type="predicted"/>
<reference evidence="3" key="1">
    <citation type="journal article" date="2010" name="Nature">
        <title>The Amphimedon queenslandica genome and the evolution of animal complexity.</title>
        <authorList>
            <person name="Srivastava M."/>
            <person name="Simakov O."/>
            <person name="Chapman J."/>
            <person name="Fahey B."/>
            <person name="Gauthier M.E."/>
            <person name="Mitros T."/>
            <person name="Richards G.S."/>
            <person name="Conaco C."/>
            <person name="Dacre M."/>
            <person name="Hellsten U."/>
            <person name="Larroux C."/>
            <person name="Putnam N.H."/>
            <person name="Stanke M."/>
            <person name="Adamska M."/>
            <person name="Darling A."/>
            <person name="Degnan S.M."/>
            <person name="Oakley T.H."/>
            <person name="Plachetzki D.C."/>
            <person name="Zhai Y."/>
            <person name="Adamski M."/>
            <person name="Calcino A."/>
            <person name="Cummins S.F."/>
            <person name="Goodstein D.M."/>
            <person name="Harris C."/>
            <person name="Jackson D.J."/>
            <person name="Leys S.P."/>
            <person name="Shu S."/>
            <person name="Woodcroft B.J."/>
            <person name="Vervoort M."/>
            <person name="Kosik K.S."/>
            <person name="Manning G."/>
            <person name="Degnan B.M."/>
            <person name="Rokhsar D.S."/>
        </authorList>
    </citation>
    <scope>NUCLEOTIDE SEQUENCE [LARGE SCALE GENOMIC DNA]</scope>
</reference>
<keyword evidence="3" id="KW-1185">Reference proteome</keyword>
<dbReference type="Proteomes" id="UP000007879">
    <property type="component" value="Unassembled WGS sequence"/>
</dbReference>
<reference evidence="2" key="2">
    <citation type="submission" date="2024-06" db="UniProtKB">
        <authorList>
            <consortium name="EnsemblMetazoa"/>
        </authorList>
    </citation>
    <scope>IDENTIFICATION</scope>
</reference>
<name>A0AAN0ITT6_AMPQE</name>